<dbReference type="AlphaFoldDB" id="A0A081LDS5"/>
<dbReference type="PANTHER" id="PTHR33594:SF1">
    <property type="entry name" value="HD_PDEASE DOMAIN-CONTAINING PROTEIN"/>
    <property type="match status" value="1"/>
</dbReference>
<dbReference type="SMART" id="SM00471">
    <property type="entry name" value="HDc"/>
    <property type="match status" value="1"/>
</dbReference>
<name>A0A081LDS5_9BACI</name>
<dbReference type="Gene3D" id="1.10.472.50">
    <property type="entry name" value="HD-domain/PDEase-like"/>
    <property type="match status" value="1"/>
</dbReference>
<dbReference type="GO" id="GO:0016787">
    <property type="term" value="F:hydrolase activity"/>
    <property type="evidence" value="ECO:0007669"/>
    <property type="project" value="UniProtKB-KW"/>
</dbReference>
<protein>
    <submittedName>
        <fullName evidence="2">Phosphohydrolase</fullName>
    </submittedName>
</protein>
<dbReference type="Pfam" id="PF01966">
    <property type="entry name" value="HD"/>
    <property type="match status" value="1"/>
</dbReference>
<gene>
    <name evidence="2" type="ORF">BA70_13810</name>
</gene>
<dbReference type="Gene3D" id="1.20.58.1910">
    <property type="match status" value="1"/>
</dbReference>
<keyword evidence="3" id="KW-1185">Reference proteome</keyword>
<dbReference type="PANTHER" id="PTHR33594">
    <property type="entry name" value="SUPERFAMILY HYDROLASE, PUTATIVE (AFU_ORTHOLOGUE AFUA_1G03035)-RELATED"/>
    <property type="match status" value="1"/>
</dbReference>
<comment type="caution">
    <text evidence="2">The sequence shown here is derived from an EMBL/GenBank/DDBJ whole genome shotgun (WGS) entry which is preliminary data.</text>
</comment>
<dbReference type="CDD" id="cd00077">
    <property type="entry name" value="HDc"/>
    <property type="match status" value="1"/>
</dbReference>
<dbReference type="Proteomes" id="UP000028091">
    <property type="component" value="Unassembled WGS sequence"/>
</dbReference>
<dbReference type="eggNOG" id="COG1418">
    <property type="taxonomic scope" value="Bacteria"/>
</dbReference>
<dbReference type="SUPFAM" id="SSF109604">
    <property type="entry name" value="HD-domain/PDEase-like"/>
    <property type="match status" value="1"/>
</dbReference>
<proteinExistence type="predicted"/>
<sequence length="207" mass="23594">MLTIMQQNQLEAAASFVSNKLKDEPTGHDAAHIDRVRLLAVNIAKQEGGSLFIIEMAAIVHDLIDEKLSSEWKLSPHQLEHQLLLWEVDTRDIRYIMDIITSMSFRHRHMQHKPMTLEGAIVQDADRLDAIGASGIARVFTYAGAKGEPHYTHDSQQGSVLKHIKEKLLNLKDLMNTRAGKQLAKERHEFMCLFIKTWKEECGLTDE</sequence>
<organism evidence="2 3">
    <name type="scientific">Bacillus zhangzhouensis</name>
    <dbReference type="NCBI Taxonomy" id="1178540"/>
    <lineage>
        <taxon>Bacteria</taxon>
        <taxon>Bacillati</taxon>
        <taxon>Bacillota</taxon>
        <taxon>Bacilli</taxon>
        <taxon>Bacillales</taxon>
        <taxon>Bacillaceae</taxon>
        <taxon>Bacillus</taxon>
    </lineage>
</organism>
<dbReference type="EMBL" id="JOTP01000004">
    <property type="protein sequence ID" value="KEP27401.1"/>
    <property type="molecule type" value="Genomic_DNA"/>
</dbReference>
<dbReference type="InterPro" id="IPR006674">
    <property type="entry name" value="HD_domain"/>
</dbReference>
<keyword evidence="2" id="KW-0378">Hydrolase</keyword>
<dbReference type="InterPro" id="IPR003607">
    <property type="entry name" value="HD/PDEase_dom"/>
</dbReference>
<dbReference type="OrthoDB" id="9797344at2"/>
<reference evidence="2 3" key="1">
    <citation type="submission" date="2012-09" db="EMBL/GenBank/DDBJ databases">
        <title>Genome Sequence of Bacillus sp. DW5-4.</title>
        <authorList>
            <person name="Lai Q."/>
            <person name="Liu Y."/>
            <person name="Shao Z."/>
        </authorList>
    </citation>
    <scope>NUCLEOTIDE SEQUENCE [LARGE SCALE GENOMIC DNA]</scope>
    <source>
        <strain evidence="2 3">DW5-4</strain>
    </source>
</reference>
<evidence type="ECO:0000259" key="1">
    <source>
        <dbReference type="SMART" id="SM00471"/>
    </source>
</evidence>
<evidence type="ECO:0000313" key="2">
    <source>
        <dbReference type="EMBL" id="KEP27401.1"/>
    </source>
</evidence>
<feature type="domain" description="HD/PDEase" evidence="1">
    <location>
        <begin position="25"/>
        <end position="140"/>
    </location>
</feature>
<accession>A0A081LDS5</accession>
<evidence type="ECO:0000313" key="3">
    <source>
        <dbReference type="Proteomes" id="UP000028091"/>
    </source>
</evidence>